<evidence type="ECO:0000313" key="2">
    <source>
        <dbReference type="Proteomes" id="UP000030147"/>
    </source>
</evidence>
<protein>
    <submittedName>
        <fullName evidence="1">Uncharacterized protein</fullName>
    </submittedName>
</protein>
<dbReference type="RefSeq" id="WP_036815561.1">
    <property type="nucleotide sequence ID" value="NZ_AVBF01000003.1"/>
</dbReference>
<keyword evidence="2" id="KW-1185">Reference proteome</keyword>
<proteinExistence type="predicted"/>
<dbReference type="Proteomes" id="UP000030147">
    <property type="component" value="Unassembled WGS sequence"/>
</dbReference>
<reference evidence="1 2" key="1">
    <citation type="journal article" date="2015" name="Stand. Genomic Sci.">
        <title>High quality draft genome sequence of the moderately halophilic bacterium Pontibacillus yanchengensis Y32(T) and comparison among Pontibacillus genomes.</title>
        <authorList>
            <person name="Huang J."/>
            <person name="Qiao Z.X."/>
            <person name="Tang J.W."/>
            <person name="Wang G."/>
        </authorList>
    </citation>
    <scope>NUCLEOTIDE SEQUENCE [LARGE SCALE GENOMIC DNA]</scope>
    <source>
        <strain evidence="1 2">Y32</strain>
    </source>
</reference>
<gene>
    <name evidence="1" type="ORF">N782_15080</name>
</gene>
<organism evidence="1 2">
    <name type="scientific">Pontibacillus yanchengensis Y32</name>
    <dbReference type="NCBI Taxonomy" id="1385514"/>
    <lineage>
        <taxon>Bacteria</taxon>
        <taxon>Bacillati</taxon>
        <taxon>Bacillota</taxon>
        <taxon>Bacilli</taxon>
        <taxon>Bacillales</taxon>
        <taxon>Bacillaceae</taxon>
        <taxon>Pontibacillus</taxon>
    </lineage>
</organism>
<dbReference type="eggNOG" id="ENOG5030CGT">
    <property type="taxonomic scope" value="Bacteria"/>
</dbReference>
<dbReference type="OrthoDB" id="9893630at2"/>
<comment type="caution">
    <text evidence="1">The sequence shown here is derived from an EMBL/GenBank/DDBJ whole genome shotgun (WGS) entry which is preliminary data.</text>
</comment>
<dbReference type="EMBL" id="AVBF01000003">
    <property type="protein sequence ID" value="KGP74391.1"/>
    <property type="molecule type" value="Genomic_DNA"/>
</dbReference>
<evidence type="ECO:0000313" key="1">
    <source>
        <dbReference type="EMBL" id="KGP74391.1"/>
    </source>
</evidence>
<name>A0A0A2TJZ2_9BACI</name>
<dbReference type="AlphaFoldDB" id="A0A0A2TJZ2"/>
<dbReference type="PROSITE" id="PS51257">
    <property type="entry name" value="PROKAR_LIPOPROTEIN"/>
    <property type="match status" value="1"/>
</dbReference>
<sequence length="186" mass="21573">MKEWLFVKREILLFMAMLIAIVGCAPKQNINMMRLLYETNHISEVDIKLEDYYYDATELARTTKPPKMEDYIAIIEGLELKKVKKQQISKLDSKMKKYRMKGESLVTNLTYNKGDTSYNVMLEIASDGFGFLVDYKDTSSSDEMYQITNATSETFSKIHTYYKSIYKKVSPENGTELDSEKDLSIN</sequence>
<accession>A0A0A2TJZ2</accession>